<evidence type="ECO:0000313" key="9">
    <source>
        <dbReference type="Proteomes" id="UP000469452"/>
    </source>
</evidence>
<keyword evidence="3" id="KW-0158">Chromosome</keyword>
<dbReference type="InterPro" id="IPR003511">
    <property type="entry name" value="HORMA_dom"/>
</dbReference>
<comment type="subcellular location">
    <subcellularLocation>
        <location evidence="2">Chromosome</location>
    </subcellularLocation>
    <subcellularLocation>
        <location evidence="1">Nucleus</location>
    </subcellularLocation>
</comment>
<feature type="region of interest" description="Disordered" evidence="6">
    <location>
        <begin position="294"/>
        <end position="330"/>
    </location>
</feature>
<keyword evidence="4" id="KW-0539">Nucleus</keyword>
<reference evidence="8 9" key="1">
    <citation type="submission" date="2019-06" db="EMBL/GenBank/DDBJ databases">
        <title>Genomics analysis of Aphanomyces spp. identifies a new class of oomycete effector associated with host adaptation.</title>
        <authorList>
            <person name="Gaulin E."/>
        </authorList>
    </citation>
    <scope>NUCLEOTIDE SEQUENCE [LARGE SCALE GENOMIC DNA]</scope>
    <source>
        <strain evidence="8 9">E</strain>
    </source>
</reference>
<dbReference type="PROSITE" id="PS50815">
    <property type="entry name" value="HORMA"/>
    <property type="match status" value="1"/>
</dbReference>
<dbReference type="VEuPathDB" id="FungiDB:H257_12773"/>
<sequence>MAQSQGGRIRITLKSAVKSTPMVVAPHTPANSKITETQSLNVIKNLIRVSISEICYLRSRIYYGHTMLEFMFYDVVDLFPDEVFKERVYADMHIKCLAPQENSRVQSMQDAYSITEWLEAGAFDAMEKKYLLQLEFCIYALGKNKTPQNLLECYTYKIKETSNGSTFSTSFTGTQNIDSHPEKVKTQAVQMIRNLVSITNTLEPLPKSRYITMKLSYNDLCPSGWQPKYFKELTSDLGESFGESTLKLDVGRMATPFHAISMKLEAAESAFGTGVDAPSREVDISLSQANIVSNEDPKSPAVVSPSPEKATEGIRRAKPGLPFSQPLQRQTRSPALTKDGLIRYCIQFKTVTIQEIEDKLGYDPAVIKKCMDELCAENVFTNRSDGEYEVMAQQDCYYFDAINLIHGKLRRHISVHTLAKCMSWSIYFAKAILWRMNHDKLIDMEREVAFDGYKVVLEDANRSIIQKAIQSGVYKHECPIFGLHITGVVAEKAAQTTKTPGKKTYQRTSMSKPRPTSSCAYMPILQSNQVAKKRRVMISRVAATPMSMTR</sequence>
<dbReference type="PANTHER" id="PTHR48225">
    <property type="entry name" value="HORMA DOMAIN-CONTAINING PROTEIN 1"/>
    <property type="match status" value="1"/>
</dbReference>
<dbReference type="PANTHER" id="PTHR48225:SF7">
    <property type="entry name" value="MEIOSIS-SPECIFIC PROTEIN HOP1"/>
    <property type="match status" value="1"/>
</dbReference>
<proteinExistence type="predicted"/>
<keyword evidence="5" id="KW-0469">Meiosis</keyword>
<protein>
    <recommendedName>
        <fullName evidence="7">HORMA domain-containing protein</fullName>
    </recommendedName>
</protein>
<evidence type="ECO:0000256" key="5">
    <source>
        <dbReference type="ARBA" id="ARBA00023254"/>
    </source>
</evidence>
<dbReference type="Pfam" id="PF02301">
    <property type="entry name" value="HORMA"/>
    <property type="match status" value="1"/>
</dbReference>
<name>A0A6A5ALA2_APHAT</name>
<comment type="caution">
    <text evidence="8">The sequence shown here is derived from an EMBL/GenBank/DDBJ whole genome shotgun (WGS) entry which is preliminary data.</text>
</comment>
<gene>
    <name evidence="8" type="ORF">AaE_005352</name>
</gene>
<dbReference type="GO" id="GO:0051321">
    <property type="term" value="P:meiotic cell cycle"/>
    <property type="evidence" value="ECO:0007669"/>
    <property type="project" value="UniProtKB-KW"/>
</dbReference>
<accession>A0A6A5ALA2</accession>
<organism evidence="8 9">
    <name type="scientific">Aphanomyces astaci</name>
    <name type="common">Crayfish plague agent</name>
    <dbReference type="NCBI Taxonomy" id="112090"/>
    <lineage>
        <taxon>Eukaryota</taxon>
        <taxon>Sar</taxon>
        <taxon>Stramenopiles</taxon>
        <taxon>Oomycota</taxon>
        <taxon>Saprolegniomycetes</taxon>
        <taxon>Saprolegniales</taxon>
        <taxon>Verrucalvaceae</taxon>
        <taxon>Aphanomyces</taxon>
    </lineage>
</organism>
<dbReference type="Proteomes" id="UP000469452">
    <property type="component" value="Unassembled WGS sequence"/>
</dbReference>
<evidence type="ECO:0000256" key="3">
    <source>
        <dbReference type="ARBA" id="ARBA00022454"/>
    </source>
</evidence>
<dbReference type="InterPro" id="IPR051294">
    <property type="entry name" value="HORMA_MeioticProgression"/>
</dbReference>
<dbReference type="GO" id="GO:0005634">
    <property type="term" value="C:nucleus"/>
    <property type="evidence" value="ECO:0007669"/>
    <property type="project" value="UniProtKB-SubCell"/>
</dbReference>
<evidence type="ECO:0000313" key="8">
    <source>
        <dbReference type="EMBL" id="KAF0754408.1"/>
    </source>
</evidence>
<dbReference type="SUPFAM" id="SSF56019">
    <property type="entry name" value="The spindle assembly checkpoint protein mad2"/>
    <property type="match status" value="1"/>
</dbReference>
<evidence type="ECO:0000256" key="1">
    <source>
        <dbReference type="ARBA" id="ARBA00004123"/>
    </source>
</evidence>
<dbReference type="GO" id="GO:0005694">
    <property type="term" value="C:chromosome"/>
    <property type="evidence" value="ECO:0007669"/>
    <property type="project" value="UniProtKB-SubCell"/>
</dbReference>
<feature type="domain" description="HORMA" evidence="7">
    <location>
        <begin position="37"/>
        <end position="264"/>
    </location>
</feature>
<evidence type="ECO:0000259" key="7">
    <source>
        <dbReference type="PROSITE" id="PS50815"/>
    </source>
</evidence>
<dbReference type="AlphaFoldDB" id="A0A6A5ALA2"/>
<evidence type="ECO:0000256" key="2">
    <source>
        <dbReference type="ARBA" id="ARBA00004286"/>
    </source>
</evidence>
<evidence type="ECO:0000256" key="6">
    <source>
        <dbReference type="SAM" id="MobiDB-lite"/>
    </source>
</evidence>
<dbReference type="EMBL" id="VJMI01010874">
    <property type="protein sequence ID" value="KAF0754408.1"/>
    <property type="molecule type" value="Genomic_DNA"/>
</dbReference>
<dbReference type="Gene3D" id="3.30.900.10">
    <property type="entry name" value="HORMA domain"/>
    <property type="match status" value="1"/>
</dbReference>
<evidence type="ECO:0000256" key="4">
    <source>
        <dbReference type="ARBA" id="ARBA00023242"/>
    </source>
</evidence>
<dbReference type="InterPro" id="IPR036570">
    <property type="entry name" value="HORMA_dom_sf"/>
</dbReference>